<evidence type="ECO:0000256" key="3">
    <source>
        <dbReference type="SAM" id="Phobius"/>
    </source>
</evidence>
<dbReference type="OrthoDB" id="9806342at2"/>
<dbReference type="PROSITE" id="PS51677">
    <property type="entry name" value="NODB"/>
    <property type="match status" value="1"/>
</dbReference>
<dbReference type="EMBL" id="FUWV01000009">
    <property type="protein sequence ID" value="SJZ73865.1"/>
    <property type="molecule type" value="Genomic_DNA"/>
</dbReference>
<keyword evidence="3" id="KW-0472">Membrane</keyword>
<dbReference type="RefSeq" id="WP_087678957.1">
    <property type="nucleotide sequence ID" value="NZ_FUWV01000009.1"/>
</dbReference>
<dbReference type="PANTHER" id="PTHR10587:SF133">
    <property type="entry name" value="CHITIN DEACETYLASE 1-RELATED"/>
    <property type="match status" value="1"/>
</dbReference>
<dbReference type="Gene3D" id="3.20.20.370">
    <property type="entry name" value="Glycoside hydrolase/deacetylase"/>
    <property type="match status" value="1"/>
</dbReference>
<name>A0A1T4N4D0_9FIRM</name>
<dbReference type="Pfam" id="PF01522">
    <property type="entry name" value="Polysacc_deac_1"/>
    <property type="match status" value="1"/>
</dbReference>
<feature type="domain" description="NodB homology" evidence="4">
    <location>
        <begin position="53"/>
        <end position="236"/>
    </location>
</feature>
<evidence type="ECO:0000259" key="4">
    <source>
        <dbReference type="PROSITE" id="PS51677"/>
    </source>
</evidence>
<dbReference type="PANTHER" id="PTHR10587">
    <property type="entry name" value="GLYCOSYL TRANSFERASE-RELATED"/>
    <property type="match status" value="1"/>
</dbReference>
<reference evidence="5 6" key="1">
    <citation type="submission" date="2017-02" db="EMBL/GenBank/DDBJ databases">
        <authorList>
            <person name="Peterson S.W."/>
        </authorList>
    </citation>
    <scope>NUCLEOTIDE SEQUENCE [LARGE SCALE GENOMIC DNA]</scope>
    <source>
        <strain evidence="5 6">DSM 15102</strain>
    </source>
</reference>
<evidence type="ECO:0000256" key="2">
    <source>
        <dbReference type="ARBA" id="ARBA00022801"/>
    </source>
</evidence>
<dbReference type="GO" id="GO:0016810">
    <property type="term" value="F:hydrolase activity, acting on carbon-nitrogen (but not peptide) bonds"/>
    <property type="evidence" value="ECO:0007669"/>
    <property type="project" value="InterPro"/>
</dbReference>
<organism evidence="5 6">
    <name type="scientific">Garciella nitratireducens DSM 15102</name>
    <dbReference type="NCBI Taxonomy" id="1121911"/>
    <lineage>
        <taxon>Bacteria</taxon>
        <taxon>Bacillati</taxon>
        <taxon>Bacillota</taxon>
        <taxon>Clostridia</taxon>
        <taxon>Eubacteriales</taxon>
        <taxon>Eubacteriaceae</taxon>
        <taxon>Garciella</taxon>
    </lineage>
</organism>
<keyword evidence="1" id="KW-0479">Metal-binding</keyword>
<dbReference type="InterPro" id="IPR002509">
    <property type="entry name" value="NODB_dom"/>
</dbReference>
<evidence type="ECO:0000256" key="1">
    <source>
        <dbReference type="ARBA" id="ARBA00022723"/>
    </source>
</evidence>
<proteinExistence type="predicted"/>
<dbReference type="InterPro" id="IPR050248">
    <property type="entry name" value="Polysacc_deacetylase_ArnD"/>
</dbReference>
<keyword evidence="6" id="KW-1185">Reference proteome</keyword>
<dbReference type="GO" id="GO:0046872">
    <property type="term" value="F:metal ion binding"/>
    <property type="evidence" value="ECO:0007669"/>
    <property type="project" value="UniProtKB-KW"/>
</dbReference>
<keyword evidence="3" id="KW-0812">Transmembrane</keyword>
<evidence type="ECO:0000313" key="6">
    <source>
        <dbReference type="Proteomes" id="UP000196365"/>
    </source>
</evidence>
<keyword evidence="3" id="KW-1133">Transmembrane helix</keyword>
<dbReference type="GO" id="GO:0016020">
    <property type="term" value="C:membrane"/>
    <property type="evidence" value="ECO:0007669"/>
    <property type="project" value="TreeGrafter"/>
</dbReference>
<accession>A0A1T4N4D0</accession>
<keyword evidence="2" id="KW-0378">Hydrolase</keyword>
<sequence length="246" mass="28257">MIKIKKIKAKSIFLIAPIIACALLTSGYIFLNNKHTSQEHYVEMIKKGTKDKKIIALTFDDGPHPQYTPEILDILNKYNAKATFFVLGKFAEQYPDIIKREMLEEHEVGNHTYSHIDINNTSSTEIVEEFEKTQEIIFSTTGTFPKVMRPPFGYYNKEISNIAKKHHCTIVLWSQAKDHKDWSNPGIKKIVNTILSQVENGDIILLHDNVYHQESHTVEALKIILPELKKKGYEFVTISKLIQLSS</sequence>
<dbReference type="AlphaFoldDB" id="A0A1T4N4D0"/>
<dbReference type="Proteomes" id="UP000196365">
    <property type="component" value="Unassembled WGS sequence"/>
</dbReference>
<dbReference type="CDD" id="cd10917">
    <property type="entry name" value="CE4_NodB_like_6s_7s"/>
    <property type="match status" value="1"/>
</dbReference>
<dbReference type="GO" id="GO:0005975">
    <property type="term" value="P:carbohydrate metabolic process"/>
    <property type="evidence" value="ECO:0007669"/>
    <property type="project" value="InterPro"/>
</dbReference>
<dbReference type="SUPFAM" id="SSF88713">
    <property type="entry name" value="Glycoside hydrolase/deacetylase"/>
    <property type="match status" value="1"/>
</dbReference>
<dbReference type="InterPro" id="IPR011330">
    <property type="entry name" value="Glyco_hydro/deAcase_b/a-brl"/>
</dbReference>
<protein>
    <submittedName>
        <fullName evidence="5">Polysaccharide deacetylase family sporulation protein PdaB</fullName>
    </submittedName>
</protein>
<feature type="transmembrane region" description="Helical" evidence="3">
    <location>
        <begin position="12"/>
        <end position="31"/>
    </location>
</feature>
<gene>
    <name evidence="5" type="ORF">SAMN02745973_01546</name>
</gene>
<evidence type="ECO:0000313" key="5">
    <source>
        <dbReference type="EMBL" id="SJZ73865.1"/>
    </source>
</evidence>